<evidence type="ECO:0000259" key="1">
    <source>
        <dbReference type="Pfam" id="PF13614"/>
    </source>
</evidence>
<dbReference type="PANTHER" id="PTHR13696">
    <property type="entry name" value="P-LOOP CONTAINING NUCLEOSIDE TRIPHOSPHATE HYDROLASE"/>
    <property type="match status" value="1"/>
</dbReference>
<dbReference type="PIRSF" id="PIRSF009320">
    <property type="entry name" value="Nuc_binding_HP_1000"/>
    <property type="match status" value="1"/>
</dbReference>
<protein>
    <submittedName>
        <fullName evidence="2">ParA family protein</fullName>
    </submittedName>
</protein>
<dbReference type="CDD" id="cd02042">
    <property type="entry name" value="ParAB_family"/>
    <property type="match status" value="1"/>
</dbReference>
<dbReference type="SUPFAM" id="SSF52540">
    <property type="entry name" value="P-loop containing nucleoside triphosphate hydrolases"/>
    <property type="match status" value="1"/>
</dbReference>
<dbReference type="Proteomes" id="UP000886845">
    <property type="component" value="Unassembled WGS sequence"/>
</dbReference>
<organism evidence="2 3">
    <name type="scientific">Candidatus Spyradenecus faecavium</name>
    <dbReference type="NCBI Taxonomy" id="2840947"/>
    <lineage>
        <taxon>Bacteria</taxon>
        <taxon>Pseudomonadati</taxon>
        <taxon>Lentisphaerota</taxon>
        <taxon>Lentisphaeria</taxon>
        <taxon>Lentisphaerales</taxon>
        <taxon>Lentisphaeraceae</taxon>
        <taxon>Lentisphaeraceae incertae sedis</taxon>
        <taxon>Candidatus Spyradenecus</taxon>
    </lineage>
</organism>
<dbReference type="Gene3D" id="3.40.50.300">
    <property type="entry name" value="P-loop containing nucleotide triphosphate hydrolases"/>
    <property type="match status" value="1"/>
</dbReference>
<name>A0A9D1T2R0_9BACT</name>
<dbReference type="FunFam" id="3.40.50.300:FF:000285">
    <property type="entry name" value="Sporulation initiation inhibitor Soj"/>
    <property type="match status" value="1"/>
</dbReference>
<reference evidence="2" key="1">
    <citation type="submission" date="2020-10" db="EMBL/GenBank/DDBJ databases">
        <authorList>
            <person name="Gilroy R."/>
        </authorList>
    </citation>
    <scope>NUCLEOTIDE SEQUENCE</scope>
    <source>
        <strain evidence="2">35461</strain>
    </source>
</reference>
<accession>A0A9D1T2R0</accession>
<reference evidence="2" key="2">
    <citation type="journal article" date="2021" name="PeerJ">
        <title>Extensive microbial diversity within the chicken gut microbiome revealed by metagenomics and culture.</title>
        <authorList>
            <person name="Gilroy R."/>
            <person name="Ravi A."/>
            <person name="Getino M."/>
            <person name="Pursley I."/>
            <person name="Horton D.L."/>
            <person name="Alikhan N.F."/>
            <person name="Baker D."/>
            <person name="Gharbi K."/>
            <person name="Hall N."/>
            <person name="Watson M."/>
            <person name="Adriaenssens E.M."/>
            <person name="Foster-Nyarko E."/>
            <person name="Jarju S."/>
            <person name="Secka A."/>
            <person name="Antonio M."/>
            <person name="Oren A."/>
            <person name="Chaudhuri R.R."/>
            <person name="La Ragione R."/>
            <person name="Hildebrand F."/>
            <person name="Pallen M.J."/>
        </authorList>
    </citation>
    <scope>NUCLEOTIDE SEQUENCE</scope>
    <source>
        <strain evidence="2">35461</strain>
    </source>
</reference>
<dbReference type="EMBL" id="DVOR01000071">
    <property type="protein sequence ID" value="HIV08924.1"/>
    <property type="molecule type" value="Genomic_DNA"/>
</dbReference>
<gene>
    <name evidence="2" type="ORF">IAC79_02265</name>
</gene>
<dbReference type="InterPro" id="IPR025669">
    <property type="entry name" value="AAA_dom"/>
</dbReference>
<sequence length="265" mass="28571">MKQTKVIAVANQKGGVGKTTTVVNLAAALARMRKTVLVIDLDPQANATSGLGLRPTPGTSLYAALTGQTFIGDVIQGTPLENVNIIPSELDLSGAELEIARQDDHLRVVRDLLEPVLTAGVYDFILIDCPPSLGILMTASLAAANGVVVAMQCEYYAMEGLQVITDVIRRLRENGANPAIHVEGILMTMYDGRTNLSEDVVQEVRKHFGKLVYKTVIPRNIRISEAPSFGQPVVEYDPSSKGAQAYVALAKEFAARAARNQQNQE</sequence>
<comment type="caution">
    <text evidence="2">The sequence shown here is derived from an EMBL/GenBank/DDBJ whole genome shotgun (WGS) entry which is preliminary data.</text>
</comment>
<dbReference type="Pfam" id="PF13614">
    <property type="entry name" value="AAA_31"/>
    <property type="match status" value="1"/>
</dbReference>
<proteinExistence type="predicted"/>
<evidence type="ECO:0000313" key="3">
    <source>
        <dbReference type="Proteomes" id="UP000886845"/>
    </source>
</evidence>
<dbReference type="InterPro" id="IPR027417">
    <property type="entry name" value="P-loop_NTPase"/>
</dbReference>
<evidence type="ECO:0000313" key="2">
    <source>
        <dbReference type="EMBL" id="HIV08924.1"/>
    </source>
</evidence>
<dbReference type="PANTHER" id="PTHR13696:SF52">
    <property type="entry name" value="PARA FAMILY PROTEIN CT_582"/>
    <property type="match status" value="1"/>
</dbReference>
<dbReference type="AlphaFoldDB" id="A0A9D1T2R0"/>
<dbReference type="InterPro" id="IPR050678">
    <property type="entry name" value="DNA_Partitioning_ATPase"/>
</dbReference>
<feature type="domain" description="AAA" evidence="1">
    <location>
        <begin position="4"/>
        <end position="180"/>
    </location>
</feature>